<name>A0A1S8N6E0_CLOSA</name>
<organism evidence="1 2">
    <name type="scientific">Clostridium saccharobutylicum</name>
    <dbReference type="NCBI Taxonomy" id="169679"/>
    <lineage>
        <taxon>Bacteria</taxon>
        <taxon>Bacillati</taxon>
        <taxon>Bacillota</taxon>
        <taxon>Clostridia</taxon>
        <taxon>Eubacteriales</taxon>
        <taxon>Clostridiaceae</taxon>
        <taxon>Clostridium</taxon>
    </lineage>
</organism>
<evidence type="ECO:0008006" key="3">
    <source>
        <dbReference type="Google" id="ProtNLM"/>
    </source>
</evidence>
<protein>
    <recommendedName>
        <fullName evidence="3">ATP synthase I chain</fullName>
    </recommendedName>
</protein>
<sequence>MKKEMNKLLLQMVKYDLGSGLLISLMIILISTFINAGIYMAGMCASLINFLISGYVVRNCLTKSRAWIILVTYFLRMGFIILTILPFVKNIQYMICYMLGFCSHYVLLIGLNIMRRKGSV</sequence>
<proteinExistence type="predicted"/>
<dbReference type="AlphaFoldDB" id="A0A1S8N6E0"/>
<dbReference type="RefSeq" id="WP_041716028.1">
    <property type="nucleotide sequence ID" value="NZ_CP016089.1"/>
</dbReference>
<comment type="caution">
    <text evidence="1">The sequence shown here is derived from an EMBL/GenBank/DDBJ whole genome shotgun (WGS) entry which is preliminary data.</text>
</comment>
<evidence type="ECO:0000313" key="1">
    <source>
        <dbReference type="EMBL" id="OOM12005.1"/>
    </source>
</evidence>
<dbReference type="EMBL" id="LZYZ01000004">
    <property type="protein sequence ID" value="OOM12005.1"/>
    <property type="molecule type" value="Genomic_DNA"/>
</dbReference>
<dbReference type="STRING" id="169679.CSACC_05040"/>
<accession>A0A1S8N6E0</accession>
<dbReference type="GeneID" id="55473064"/>
<gene>
    <name evidence="1" type="ORF">CLOSAC_24380</name>
</gene>
<reference evidence="1 2" key="1">
    <citation type="submission" date="2016-05" db="EMBL/GenBank/DDBJ databases">
        <title>Microbial solvent formation.</title>
        <authorList>
            <person name="Poehlein A."/>
            <person name="Montoya Solano J.D."/>
            <person name="Flitsch S."/>
            <person name="Krabben P."/>
            <person name="Duerre P."/>
            <person name="Daniel R."/>
        </authorList>
    </citation>
    <scope>NUCLEOTIDE SEQUENCE [LARGE SCALE GENOMIC DNA]</scope>
    <source>
        <strain evidence="1 2">L1-8</strain>
    </source>
</reference>
<dbReference type="Proteomes" id="UP000191154">
    <property type="component" value="Unassembled WGS sequence"/>
</dbReference>
<evidence type="ECO:0000313" key="2">
    <source>
        <dbReference type="Proteomes" id="UP000191154"/>
    </source>
</evidence>